<comment type="similarity">
    <text evidence="1 3">Belongs to the short-chain dehydrogenases/reductases (SDR) family.</text>
</comment>
<name>A0A6P2CV60_9BACT</name>
<sequence length="289" mass="31187">MASNEHYRGKIVVITGASSGFGRGAAVELARRGCAVVLAARSVATLNEVARECEEAGGKALVVPTDVSDRAAVEKLASEAVREFGHFDTWINDAGVAAIGQFDQIPLEDHEQVIKTDLLGTVYGSHLAMTHFHELRRGTLINVASVIGKIPAPLYASYTASKFGIVGLCDALRQELKEQRNDAIRVCTVMPMAHSTEFFEHAGNYTGKKAVPIPPTYDPRVTVDALVKLVAEPEDEVITGWQGGPFSFLHRMMPKAIERLMARNTVAVQLNSEEATAPTSGNVHHASNK</sequence>
<dbReference type="GO" id="GO:0016491">
    <property type="term" value="F:oxidoreductase activity"/>
    <property type="evidence" value="ECO:0007669"/>
    <property type="project" value="UniProtKB-KW"/>
</dbReference>
<evidence type="ECO:0000256" key="2">
    <source>
        <dbReference type="ARBA" id="ARBA00023002"/>
    </source>
</evidence>
<dbReference type="InterPro" id="IPR002347">
    <property type="entry name" value="SDR_fam"/>
</dbReference>
<organism evidence="4 5">
    <name type="scientific">Gemmata massiliana</name>
    <dbReference type="NCBI Taxonomy" id="1210884"/>
    <lineage>
        <taxon>Bacteria</taxon>
        <taxon>Pseudomonadati</taxon>
        <taxon>Planctomycetota</taxon>
        <taxon>Planctomycetia</taxon>
        <taxon>Gemmatales</taxon>
        <taxon>Gemmataceae</taxon>
        <taxon>Gemmata</taxon>
    </lineage>
</organism>
<dbReference type="SUPFAM" id="SSF51735">
    <property type="entry name" value="NAD(P)-binding Rossmann-fold domains"/>
    <property type="match status" value="1"/>
</dbReference>
<dbReference type="PRINTS" id="PR00081">
    <property type="entry name" value="GDHRDH"/>
</dbReference>
<dbReference type="InterPro" id="IPR020904">
    <property type="entry name" value="Sc_DH/Rdtase_CS"/>
</dbReference>
<dbReference type="PANTHER" id="PTHR44196:SF1">
    <property type="entry name" value="DEHYDROGENASE_REDUCTASE SDR FAMILY MEMBER 7B"/>
    <property type="match status" value="1"/>
</dbReference>
<accession>A0A6P2CV60</accession>
<dbReference type="RefSeq" id="WP_162667669.1">
    <property type="nucleotide sequence ID" value="NZ_LR593886.1"/>
</dbReference>
<dbReference type="InterPro" id="IPR036291">
    <property type="entry name" value="NAD(P)-bd_dom_sf"/>
</dbReference>
<evidence type="ECO:0000313" key="5">
    <source>
        <dbReference type="Proteomes" id="UP000464178"/>
    </source>
</evidence>
<evidence type="ECO:0000313" key="4">
    <source>
        <dbReference type="EMBL" id="VTR92861.1"/>
    </source>
</evidence>
<keyword evidence="2" id="KW-0560">Oxidoreductase</keyword>
<evidence type="ECO:0000256" key="1">
    <source>
        <dbReference type="ARBA" id="ARBA00006484"/>
    </source>
</evidence>
<keyword evidence="5" id="KW-1185">Reference proteome</keyword>
<dbReference type="PANTHER" id="PTHR44196">
    <property type="entry name" value="DEHYDROGENASE/REDUCTASE SDR FAMILY MEMBER 7B"/>
    <property type="match status" value="1"/>
</dbReference>
<dbReference type="KEGG" id="gms:SOIL9_48530"/>
<dbReference type="Gene3D" id="3.40.50.720">
    <property type="entry name" value="NAD(P)-binding Rossmann-like Domain"/>
    <property type="match status" value="1"/>
</dbReference>
<dbReference type="NCBIfam" id="NF005495">
    <property type="entry name" value="PRK07109.1"/>
    <property type="match status" value="1"/>
</dbReference>
<dbReference type="Proteomes" id="UP000464178">
    <property type="component" value="Chromosome"/>
</dbReference>
<dbReference type="PRINTS" id="PR00080">
    <property type="entry name" value="SDRFAMILY"/>
</dbReference>
<dbReference type="PROSITE" id="PS00061">
    <property type="entry name" value="ADH_SHORT"/>
    <property type="match status" value="1"/>
</dbReference>
<dbReference type="GO" id="GO:0016020">
    <property type="term" value="C:membrane"/>
    <property type="evidence" value="ECO:0007669"/>
    <property type="project" value="TreeGrafter"/>
</dbReference>
<dbReference type="EMBL" id="LR593886">
    <property type="protein sequence ID" value="VTR92861.1"/>
    <property type="molecule type" value="Genomic_DNA"/>
</dbReference>
<reference evidence="4 5" key="1">
    <citation type="submission" date="2019-05" db="EMBL/GenBank/DDBJ databases">
        <authorList>
            <consortium name="Science for Life Laboratories"/>
        </authorList>
    </citation>
    <scope>NUCLEOTIDE SEQUENCE [LARGE SCALE GENOMIC DNA]</scope>
    <source>
        <strain evidence="4">Soil9</strain>
    </source>
</reference>
<gene>
    <name evidence="4" type="ORF">SOIL9_48530</name>
</gene>
<dbReference type="AlphaFoldDB" id="A0A6P2CV60"/>
<evidence type="ECO:0000256" key="3">
    <source>
        <dbReference type="RuleBase" id="RU000363"/>
    </source>
</evidence>
<proteinExistence type="inferred from homology"/>
<dbReference type="Pfam" id="PF00106">
    <property type="entry name" value="adh_short"/>
    <property type="match status" value="1"/>
</dbReference>
<protein>
    <submittedName>
        <fullName evidence="4">Uncharacterized protein</fullName>
    </submittedName>
</protein>